<dbReference type="OrthoDB" id="10043391at2759"/>
<evidence type="ECO:0000313" key="7">
    <source>
        <dbReference type="Proteomes" id="UP000001554"/>
    </source>
</evidence>
<dbReference type="Gene3D" id="2.40.20.10">
    <property type="entry name" value="Plasminogen Kringle 4"/>
    <property type="match status" value="1"/>
</dbReference>
<dbReference type="CDD" id="cd00108">
    <property type="entry name" value="KR"/>
    <property type="match status" value="1"/>
</dbReference>
<dbReference type="Proteomes" id="UP000001554">
    <property type="component" value="Chromosome 6"/>
</dbReference>
<sequence>MAPRWQYFAVWGVLFAAIGVASGIDCKAGDGATYRGTVAVTETGKTCQRWDSQTPHAHDKTPANYPSSGLEENYCRNPSGHHTVWCYTTDASKRWEQCDIPACDEDVKVVDADLPSVVHENSYQDYRYWVQALPRGVTLTQGRYKVGFYLSQDSNINSTTDKKVFEVPGVAVENVYAKGKGSDFRIAPGTLSQQDRDRYCGSTYLGLMPSHLNDLDTGGKDGDSDRATSEPVILQCTGDYLAIYDGTGVVSLGTNQDFLYGDIDANITLDLRIRNMHSDDLLSTAPGSENFRIEVWVAERQDPLSNANTMVEVTKEVFYPAEAYHLLVAGDSVWLRNVIVTIDANKLTGALARDVGSGNPPNFLMVKLIAGNNVNEEVIGNNFVVHNLTGKIVPITPPVENIDLEVLGFCITDIIRCDTPSAISIQASIRAKVNAPNIPKLTSYGLEKSYAVNIYFSHDDVYDPLDDFDSKLTTAALGIPAEYGQEAVHGIDQRLTVVTPTDVQYCARVYAIMVVQMVELVGEAVRQEPLLYNNFAAYPVVVQCNSYDVYGISNLVFSATRIYQNVATPVTLTFDLACTRVDCNINVPTDAQDTNYNIYIYAENTTELAGPYTRFLLQRIDSLDWAGEGGRVLTPNLQEDFTSPSGGKLCQMNADTTSVHMTLQFPLEISSQLCDSFKYVRLAVKTGSNPALGDLPSVPPTGLPTPASWRLDYPVDQLIENNELVVDVSSLVKCVDDKIDLHLKVNEGFRFWSEDVVDLGQFAPFSMVAELEFGTALQGANFSTDGSPHLTYKFYISHDEVIDPLVDKEVPYNMSELQRYETGKEIITSPTEFRLTDPIGLLIPVHGFVEYCGDVYIGVHLTSDLEPSSDGDNNYGVNKVFLRCPQDVLKISDLVISMPQPTLWSDVPTMMTMQVTVSNTGQRTIPRAAEGQQNFHFKFYLSSDGKLSDDDIEMPLFLMYSPSDLQEMRKVMLPQQKAYIRETSMYFTLPADNCGLRSKLLVLVAPSSSDFVDQFPANDMAVHSLTVECSHDIVDISVSEWKVPGRGAKSPDYVERDVAFDLVIDVALEGAKTVVGDTLKMKLFLSRDGQLDDNDLLLVEYPAEESSPHPLETDIYHSAQVDFSTAVNNQPDLRILSGSETRPFCGRSYFIVQLDTDNVYDETDEGNNVAVAEYLFKCSGDMLGLRDFTFTPLQSPVPRDITTYVVLQVTLDCVVESFCSRVPDSTQEGKNNVKFILKFSEDKEGTRTVDLTGGEVDESWEVSPPLTSGFDSVGSRQFRLAGWVRYNDDGADACNKYQYATLEVQQGDSEKAVYLLDLTTENSIYSVPLTVSCDDAKFIDLLPSLQLMSQDEIVDMSEGTATVDFRLDVTVVLNNMDGFSQIEEDKDGSHFEFQLYVSANKEITPDDTLIPYVLSEDALKQLREQMKFSGTLHLGSDDLMFDVNVVRRYCHNTDPAFFAAIVDTRSEGSYDGKIGQVKERDETNNVQVVVVNFRNCPAAMDVAVDKFSVTEFSSIELGEDVSLSLKVSIILVGTNSRLPNMARDVEFNNYDIRFYLSEDEHITEEDLQLPYDVDSIHQLKEGISAPLVEHDAKVVTYDLSSGMNNNPSVTVPMNPDLCGKIVYIGVEVVALTFTDAYLRNNKAVQRVTVLCTEEKLAPHEVKFDLSNTKVWPGLDYQLGMDFLLMNLGFHTVPAGGSAYSIRVFLSADSVFDESEDMPLVVDFGDSLGQTSLEILANQQVDFQGLSVPIRLETREACLEMSNMHVFLQVVPDESYLPTYTSSLTAFPVPTECAEDHVDLQISLFEASVDVISTDQPFEYALDVRILVSSLASLSKVGQKYGITFYLSTDPDIDPEDDLALEHTFEETQDARLFMNIPVGSPPKQHSFGGPEALLTIPQMAPGVGRYCGPSYLGVLLTDKQNWDLDPFLPDNSAALQIQLQCSHDVLGLSDFSFHVEGTYDRIWQDAGGTVVFDVTVRNTGLVDINTADNGTANFHLVLYSSADQFLDQMDLQVPITKMEVDGDMLASGLAAGDNMTFTGVRATIQPSGDMCQQRYLLVSWHRGPGLDENLVDGLRDNDFSAAIFDCQTDTVDISPVEGSFEVNSPQLSPGGAKSTFSLTAAVTLTGNAQLTTDPIFNISFYLSHDALWSADDLDIEYDLDDLPSTLSADMTASEPEFVLDGTGLELPGGMSTQYCGLSYLIAILDSHNKVEERDENNNAISTKITVSCPDDIYSVEEARLEVQDMYYVEVPAPIVFSMDVYNVFAQQGAMLNMDVAFDLTPEQFLFSPEWQEEHADDLHHTMTPKRYTNASAIIEISELACLRRLDRLFLVVLSRAAGMDWILYNNWVSAEITIDSSSCTAPDAVDLMIADFGVQPSDRLLLGGQTDLQLNIGVDIINSGGWPSVEGDEPLFNYQVFVSRRGHKLQLPTAILPSTAAHINEETLSDRTINLGSYIGCFKDMKPGRALNIIGLLHSALTVGECIQACAAHSTSYAGLQNGVECFCGEEYDRHGRAMERECDDPCGGNNNQICGGDYRLSVYTTTQGASIQLPMEELMGFCGMSNTISVVVDPNNNILETNKHNNIMSVEDISVNGQHGDTSCTDGMDLRIVTFDLVDTGLNSQDVLSTSRVVPYSLRVALSLGTDVWLRPSLSDTHFDFQFIVSPSGDYSDPDNLVLDVDYTVEQEYLLKAAYPIRQLPNEGFYTELNLDGALFLNLANYPELKRFCDTSPYLGVYVDYDDRLAEVNDLQNNMAWQHIALTCPDAGLSIEMFHNLRTQNDKISAGFPTQLNFTVSITNLGGTIPQASRGVSNIALKLLLSDTLDMRYAGLDTDGVGALELETTFIFKEENEPLRKSVWPSGSTRTFTDVSATMTIPIDKCQSELYLCLTYDTEAMLGLQDWTSADNMMCANVSTGRSPGVWCDLDLALETGSFTVQPLKTARVYEDTLTPVLINVTLLNHGRPLTNGVEQLDWNVYISDQSDIFLSNLNGEGGAIMFPSSVTYGPESHNLLQGLVNSGAELALTNLAAPISVPHDVCEITTFICVEVTLKGADNSRHIDATPTDNVVCSVWPHDMLACSGDTIDLYTRLLNTGDGVFVEGEPRDYQLLLAVELAGSATFDFHVTPIDIELYLSLDQEIHTDQDIKISHSFGSLGESELRRRLGPVTFDPEQVPTKTSEETIFLNLGGDNLVIPQQPDGSQYCGSVFLGVVIDTSDLISERSELNNTAVIPITVLCNADVLSVSDLVMYPLHGQMDIWPYTDLPITFDVTVQNVAVSPFEAASPCHENFLVKLYASETADFSPHTATELSPTQGWHYPPDIYRPLGSGEKMTLKGIKGYLNGKAFTDIVCAATSYWILRVEKGPNIGADETSLHNNYLTLNTPLPLQCDGKPEAYYDISVKNFGLPDIINADGMTEYTMHLSPHFSVGAIANKWDIRKEFISYTLYLSKDQVLDDGDLQVFTSTEIVNVTAGMEADMDWSNPAQTFPVLQDRSFCGLVFAIVKLDDSNEITEPLEMNNLGRQQVFVQCDADLMGVSRLQLSSTQTYIQETVPTPVNMSVVLTCRRKEDCFPKDMSAFQVSVKLLISTSGDTEEDVTFEENFRSITQYDRDLTGYSAVLRMGGDLTIGDSNCATEDSLAVEVLMSETSDPVIANNVARQTLPWADCWNKMDAMVDLSVEDFNLLGGNTIQHDMSTPDNHYLYKEGQMVVGSQDPMNQPIYVLFQMMVQFTGPLTLPPMTAARPAYNFYFRFVLSEDMVIDEDDRMLDYNMSFPQGEVLRGRIVDGDMLDLSDNMQGLPIPPDACGPQYLAVIVDSMQRQGVDYPGMYREKLEANNVRMQKVYVMCPNDVYKVKASGYHPAQPVVWRDTPTRVTVDLTITNIGPEDIDQAEQDKTNFDIMLALSADATLDGTDIPVSLPGPSLPVTKIGMKMGQSLTVPISAEVMVPPEVCDRIRFLLVGVVADDDVMSNNYDSVGLKLNCTADSVDLKVTSLSVEGDLTPGETHNFTLLAGVDLAGSRQLEEDSFRYKLWLSADEELDTSVDADLGYRIPNDKPLSAALEASTQSLDLSGSSLDGSGLRLPVGLHKSYCGDVYLIAEMDPDNMVDETKESNNYHAEMVRVACSGDIFGVSDVQYSIPQHMLWEEVDTPVSITVVLSCLWEGCSRLFPARRGTTYYDMDVLVTADPMGTDELVLSEVRLTSSDWILNPSNGLGPDLRDNNGMETVTLTGSIRIPKEGCQRWKYLGVRVMMGTSPSFGGATDSVPENDQRWTPLNLACDPRAYADLTVAGLSLSSLEYRVGDVEPHTFSLDIGVRQKNMPQMLHPDWSSEDKNFDVSFYLSDDDIITKDDTFVTHAPEKNVNYLLQHGYLADGTTTSLQGQLDITQEQFLKYCNREVYLGIVVDSRDDDPRGVVIGQIDETAEHNNFGTTKIRMEGCTRNIDLNVKGLHVTDSGVVISGEPLPLWTAVEVTSYDRDDLPIRSRPDQNYNLTFFLSKDMTFDPKEDFILDYDTSGFSSLHSAVSSSRGRATVLTHVFTDTDTAGPHLSVPSKKWVCNKHWYIGAYVQLTDAVDPKGEKDLYKDNNAAVQHIYVSCRFDRLYLDKLDVLYLPERFRDNSNNEIHFRATIADMGQFGDQETPRALSENDFNLVLYLSNDTTLDTARDTQLTVQDHDSGSHQSEILENGRAYKTGLLRGLVHVPSSLCDPQARPYLFVLIRPSAHLLAGSDLTNDKTGIPINVYCDSDFVDLEVSDFRLMDDNVLQSGVAKTFSLEVRITSSGSATIPPVGPQYPERTSWDYRFYLSHDNNIDPADDLWLAYTFKKDVLALLFSKTNSSSFYQLGANDLVIDHELSHYEQYCGEAYLGVVLSDNRNAHDPVDPEPANNIRAIPISLQCPNDILAVDVFELGVVLPQEHIWAGVDTSVRINATITNYGNQPVISQNGTKNFYLQLYLSRDKYLDYDDWAGLETYIILSDEGKDKLAQTIPVGGAMTLTNIDSILRVDPRACSEKSRFLILALHYTAVDLYDDRVPGNDYIAINVEDILYCSPETAELAIESFSFNDKGKVQPGVPAGFSLTVQVDLEEKVLDSRPVFSLLLYLSEDDQLDRTDYELPYNSDQQLYLLNYDSVYQSQLMDFSTEENSLVIPKGVSPRFCGAAHIIAVVDVVNSIPELVEENNLKAAPILLQCVGGELQNSAIKIVH</sequence>
<dbReference type="InterPro" id="IPR002889">
    <property type="entry name" value="WSC_carb-bd"/>
</dbReference>
<organism evidence="7 8">
    <name type="scientific">Branchiostoma floridae</name>
    <name type="common">Florida lancelet</name>
    <name type="synonym">Amphioxus</name>
    <dbReference type="NCBI Taxonomy" id="7739"/>
    <lineage>
        <taxon>Eukaryota</taxon>
        <taxon>Metazoa</taxon>
        <taxon>Chordata</taxon>
        <taxon>Cephalochordata</taxon>
        <taxon>Leptocardii</taxon>
        <taxon>Amphioxiformes</taxon>
        <taxon>Branchiostomatidae</taxon>
        <taxon>Branchiostoma</taxon>
    </lineage>
</organism>
<dbReference type="Gene3D" id="2.60.40.10">
    <property type="entry name" value="Immunoglobulins"/>
    <property type="match status" value="1"/>
</dbReference>
<keyword evidence="2 3" id="KW-1015">Disulfide bond</keyword>
<feature type="disulfide bond" evidence="3">
    <location>
        <begin position="75"/>
        <end position="98"/>
    </location>
</feature>
<keyword evidence="4" id="KW-0732">Signal</keyword>
<reference evidence="7" key="1">
    <citation type="journal article" date="2020" name="Nat. Ecol. Evol.">
        <title>Deeply conserved synteny resolves early events in vertebrate evolution.</title>
        <authorList>
            <person name="Simakov O."/>
            <person name="Marletaz F."/>
            <person name="Yue J.X."/>
            <person name="O'Connell B."/>
            <person name="Jenkins J."/>
            <person name="Brandt A."/>
            <person name="Calef R."/>
            <person name="Tung C.H."/>
            <person name="Huang T.K."/>
            <person name="Schmutz J."/>
            <person name="Satoh N."/>
            <person name="Yu J.K."/>
            <person name="Putnam N.H."/>
            <person name="Green R.E."/>
            <person name="Rokhsar D.S."/>
        </authorList>
    </citation>
    <scope>NUCLEOTIDE SEQUENCE [LARGE SCALE GENOMIC DNA]</scope>
    <source>
        <strain evidence="7">S238N-H82</strain>
    </source>
</reference>
<feature type="disulfide bond" evidence="3">
    <location>
        <begin position="47"/>
        <end position="86"/>
    </location>
</feature>
<dbReference type="PROSITE" id="PS00021">
    <property type="entry name" value="KRINGLE_1"/>
    <property type="match status" value="1"/>
</dbReference>
<dbReference type="FunFam" id="2.40.20.10:FF:000011">
    <property type="entry name" value="Plasminogen"/>
    <property type="match status" value="1"/>
</dbReference>
<dbReference type="PANTHER" id="PTHR24261:SF7">
    <property type="entry name" value="KRINGLE DOMAIN-CONTAINING PROTEIN"/>
    <property type="match status" value="1"/>
</dbReference>
<dbReference type="InterPro" id="IPR013783">
    <property type="entry name" value="Ig-like_fold"/>
</dbReference>
<dbReference type="Pfam" id="PF00051">
    <property type="entry name" value="Kringle"/>
    <property type="match status" value="1"/>
</dbReference>
<feature type="disulfide bond" evidence="3">
    <location>
        <begin position="26"/>
        <end position="103"/>
    </location>
</feature>
<dbReference type="SUPFAM" id="SSF57440">
    <property type="entry name" value="Kringle-like"/>
    <property type="match status" value="1"/>
</dbReference>
<evidence type="ECO:0000259" key="6">
    <source>
        <dbReference type="PROSITE" id="PS51212"/>
    </source>
</evidence>
<dbReference type="GO" id="GO:0004175">
    <property type="term" value="F:endopeptidase activity"/>
    <property type="evidence" value="ECO:0000318"/>
    <property type="project" value="GO_Central"/>
</dbReference>
<dbReference type="RefSeq" id="XP_035679886.1">
    <property type="nucleotide sequence ID" value="XM_035823993.1"/>
</dbReference>
<evidence type="ECO:0000256" key="3">
    <source>
        <dbReference type="PROSITE-ProRule" id="PRU00121"/>
    </source>
</evidence>
<evidence type="ECO:0000313" key="8">
    <source>
        <dbReference type="RefSeq" id="XP_035679886.1"/>
    </source>
</evidence>
<dbReference type="InterPro" id="IPR050759">
    <property type="entry name" value="Serine_protease_kringle"/>
</dbReference>
<proteinExistence type="predicted"/>
<reference evidence="8" key="2">
    <citation type="submission" date="2025-08" db="UniProtKB">
        <authorList>
            <consortium name="RefSeq"/>
        </authorList>
    </citation>
    <scope>IDENTIFICATION</scope>
    <source>
        <strain evidence="8">S238N-H82</strain>
        <tissue evidence="8">Testes</tissue>
    </source>
</reference>
<dbReference type="SMART" id="SM00130">
    <property type="entry name" value="KR"/>
    <property type="match status" value="1"/>
</dbReference>
<evidence type="ECO:0000256" key="1">
    <source>
        <dbReference type="ARBA" id="ARBA00022572"/>
    </source>
</evidence>
<evidence type="ECO:0000259" key="5">
    <source>
        <dbReference type="PROSITE" id="PS50070"/>
    </source>
</evidence>
<feature type="domain" description="WSC" evidence="6">
    <location>
        <begin position="2451"/>
        <end position="2543"/>
    </location>
</feature>
<dbReference type="PANTHER" id="PTHR24261">
    <property type="entry name" value="PLASMINOGEN-RELATED"/>
    <property type="match status" value="1"/>
</dbReference>
<keyword evidence="7" id="KW-1185">Reference proteome</keyword>
<evidence type="ECO:0000256" key="4">
    <source>
        <dbReference type="SAM" id="SignalP"/>
    </source>
</evidence>
<feature type="domain" description="Kringle" evidence="5">
    <location>
        <begin position="25"/>
        <end position="103"/>
    </location>
</feature>
<accession>A0A9J7LBX9</accession>
<feature type="chain" id="PRO_5039914680" evidence="4">
    <location>
        <begin position="24"/>
        <end position="5195"/>
    </location>
</feature>
<dbReference type="Pfam" id="PF01822">
    <property type="entry name" value="WSC"/>
    <property type="match status" value="1"/>
</dbReference>
<keyword evidence="1 3" id="KW-0420">Kringle</keyword>
<dbReference type="GO" id="GO:0005102">
    <property type="term" value="F:signaling receptor binding"/>
    <property type="evidence" value="ECO:0000318"/>
    <property type="project" value="GO_Central"/>
</dbReference>
<dbReference type="GO" id="GO:0005615">
    <property type="term" value="C:extracellular space"/>
    <property type="evidence" value="ECO:0000318"/>
    <property type="project" value="GO_Central"/>
</dbReference>
<gene>
    <name evidence="8" type="primary">LOC118418157</name>
</gene>
<protein>
    <submittedName>
        <fullName evidence="8">Uncharacterized protein LOC118418157</fullName>
    </submittedName>
</protein>
<dbReference type="InterPro" id="IPR013806">
    <property type="entry name" value="Kringle-like"/>
</dbReference>
<dbReference type="PROSITE" id="PS51212">
    <property type="entry name" value="WSC"/>
    <property type="match status" value="1"/>
</dbReference>
<dbReference type="GeneID" id="118418157"/>
<name>A0A9J7LBX9_BRAFL</name>
<dbReference type="InterPro" id="IPR038178">
    <property type="entry name" value="Kringle_sf"/>
</dbReference>
<dbReference type="PRINTS" id="PR00018">
    <property type="entry name" value="KRINGLE"/>
</dbReference>
<dbReference type="SMART" id="SM00321">
    <property type="entry name" value="WSC"/>
    <property type="match status" value="1"/>
</dbReference>
<dbReference type="KEGG" id="bfo:118418157"/>
<feature type="signal peptide" evidence="4">
    <location>
        <begin position="1"/>
        <end position="23"/>
    </location>
</feature>
<evidence type="ECO:0000256" key="2">
    <source>
        <dbReference type="ARBA" id="ARBA00023157"/>
    </source>
</evidence>
<dbReference type="PROSITE" id="PS50070">
    <property type="entry name" value="KRINGLE_2"/>
    <property type="match status" value="1"/>
</dbReference>
<dbReference type="InterPro" id="IPR000001">
    <property type="entry name" value="Kringle"/>
</dbReference>
<dbReference type="InterPro" id="IPR018056">
    <property type="entry name" value="Kringle_CS"/>
</dbReference>